<dbReference type="InterPro" id="IPR019747">
    <property type="entry name" value="FERM_CS"/>
</dbReference>
<accession>A0A6G3MJ19</accession>
<dbReference type="AlphaFoldDB" id="A0A6G3MJ19"/>
<feature type="compositionally biased region" description="Polar residues" evidence="1">
    <location>
        <begin position="40"/>
        <end position="59"/>
    </location>
</feature>
<evidence type="ECO:0000313" key="3">
    <source>
        <dbReference type="EMBL" id="NDJ93916.1"/>
    </source>
</evidence>
<dbReference type="Pfam" id="PF00373">
    <property type="entry name" value="FERM_M"/>
    <property type="match status" value="1"/>
</dbReference>
<dbReference type="InterPro" id="IPR014352">
    <property type="entry name" value="FERM/acyl-CoA-bd_prot_sf"/>
</dbReference>
<dbReference type="SUPFAM" id="SSF47031">
    <property type="entry name" value="Second domain of FERM"/>
    <property type="match status" value="1"/>
</dbReference>
<sequence>MVDETKIVGEIFKLICTRSGISIVDEYSLTLENAPEESAGTGTISKKDPSSTGSVKKSQASLGLTMRKIEERELKRMEKMKQKLHTDDEIRWVDHDKTMSEQGIDNSFILVLRRKYFYESNRNVFDPMEINILYNQCRDEILSGTLICTSEEIVKLASLQLQVQKGDYADLTAKNIEFGQSTIF</sequence>
<dbReference type="InterPro" id="IPR019748">
    <property type="entry name" value="FERM_central"/>
</dbReference>
<name>A0A6G3MJ19_HENSL</name>
<dbReference type="InterPro" id="IPR000299">
    <property type="entry name" value="FERM_domain"/>
</dbReference>
<dbReference type="CDD" id="cd17090">
    <property type="entry name" value="FERM_F1_TLN"/>
    <property type="match status" value="1"/>
</dbReference>
<dbReference type="CDD" id="cd14473">
    <property type="entry name" value="FERM_B-lobe"/>
    <property type="match status" value="1"/>
</dbReference>
<feature type="region of interest" description="Disordered" evidence="1">
    <location>
        <begin position="35"/>
        <end position="59"/>
    </location>
</feature>
<dbReference type="PROSITE" id="PS50057">
    <property type="entry name" value="FERM_3"/>
    <property type="match status" value="1"/>
</dbReference>
<organism evidence="3">
    <name type="scientific">Henneguya salminicola</name>
    <name type="common">Myxosporean</name>
    <dbReference type="NCBI Taxonomy" id="69463"/>
    <lineage>
        <taxon>Eukaryota</taxon>
        <taxon>Metazoa</taxon>
        <taxon>Cnidaria</taxon>
        <taxon>Myxozoa</taxon>
        <taxon>Myxosporea</taxon>
        <taxon>Bivalvulida</taxon>
        <taxon>Platysporina</taxon>
        <taxon>Myxobolidae</taxon>
        <taxon>Henneguya</taxon>
    </lineage>
</organism>
<dbReference type="PROSITE" id="PS00660">
    <property type="entry name" value="FERM_1"/>
    <property type="match status" value="1"/>
</dbReference>
<dbReference type="InterPro" id="IPR035963">
    <property type="entry name" value="FERM_2"/>
</dbReference>
<dbReference type="GO" id="GO:0005925">
    <property type="term" value="C:focal adhesion"/>
    <property type="evidence" value="ECO:0007669"/>
    <property type="project" value="TreeGrafter"/>
</dbReference>
<dbReference type="GO" id="GO:0005886">
    <property type="term" value="C:plasma membrane"/>
    <property type="evidence" value="ECO:0007669"/>
    <property type="project" value="TreeGrafter"/>
</dbReference>
<dbReference type="GO" id="GO:0005178">
    <property type="term" value="F:integrin binding"/>
    <property type="evidence" value="ECO:0007669"/>
    <property type="project" value="TreeGrafter"/>
</dbReference>
<evidence type="ECO:0000259" key="2">
    <source>
        <dbReference type="PROSITE" id="PS50057"/>
    </source>
</evidence>
<evidence type="ECO:0000256" key="1">
    <source>
        <dbReference type="SAM" id="MobiDB-lite"/>
    </source>
</evidence>
<dbReference type="GO" id="GO:0005737">
    <property type="term" value="C:cytoplasm"/>
    <property type="evidence" value="ECO:0007669"/>
    <property type="project" value="TreeGrafter"/>
</dbReference>
<dbReference type="GO" id="GO:0030036">
    <property type="term" value="P:actin cytoskeleton organization"/>
    <property type="evidence" value="ECO:0007669"/>
    <property type="project" value="TreeGrafter"/>
</dbReference>
<dbReference type="Gene3D" id="3.10.20.90">
    <property type="entry name" value="Phosphatidylinositol 3-kinase Catalytic Subunit, Chain A, domain 1"/>
    <property type="match status" value="1"/>
</dbReference>
<protein>
    <submittedName>
        <fullName evidence="3">Talin-2 (Trinotate prediction)</fullName>
    </submittedName>
</protein>
<dbReference type="GO" id="GO:0098609">
    <property type="term" value="P:cell-cell adhesion"/>
    <property type="evidence" value="ECO:0007669"/>
    <property type="project" value="TreeGrafter"/>
</dbReference>
<feature type="domain" description="FERM" evidence="2">
    <location>
        <begin position="1"/>
        <end position="184"/>
    </location>
</feature>
<dbReference type="EMBL" id="GHBP01005592">
    <property type="protein sequence ID" value="NDJ93916.1"/>
    <property type="molecule type" value="Transcribed_RNA"/>
</dbReference>
<proteinExistence type="predicted"/>
<dbReference type="PANTHER" id="PTHR19981:SF1">
    <property type="entry name" value="RHEA, ISOFORM B"/>
    <property type="match status" value="1"/>
</dbReference>
<reference evidence="3" key="1">
    <citation type="submission" date="2018-11" db="EMBL/GenBank/DDBJ databases">
        <title>Henneguya salminicola genome and transcriptome.</title>
        <authorList>
            <person name="Yahalomi D."/>
            <person name="Atkinson S.D."/>
            <person name="Neuhof M."/>
            <person name="Chang E.S."/>
            <person name="Philippe H."/>
            <person name="Cartwright P."/>
            <person name="Bartholomew J.L."/>
            <person name="Huchon D."/>
        </authorList>
    </citation>
    <scope>NUCLEOTIDE SEQUENCE</scope>
    <source>
        <strain evidence="3">Hz1</strain>
        <tissue evidence="3">Whole</tissue>
    </source>
</reference>
<dbReference type="Gene3D" id="1.20.80.10">
    <property type="match status" value="1"/>
</dbReference>
<dbReference type="PANTHER" id="PTHR19981">
    <property type="entry name" value="TALIN"/>
    <property type="match status" value="1"/>
</dbReference>